<reference evidence="14 15" key="1">
    <citation type="journal article" date="2011" name="Appl. Environ. Microbiol.">
        <title>Methanogenic archaea isolated from Taiwan's Chelungpu fault.</title>
        <authorList>
            <person name="Wu S.Y."/>
            <person name="Lai M.C."/>
        </authorList>
    </citation>
    <scope>NUCLEOTIDE SEQUENCE [LARGE SCALE GENOMIC DNA]</scope>
    <source>
        <strain evidence="14 15">St545Mb</strain>
    </source>
</reference>
<dbReference type="NCBIfam" id="NF040647">
    <property type="entry name" value="IPPK_Arch"/>
    <property type="match status" value="1"/>
</dbReference>
<dbReference type="Pfam" id="PF00696">
    <property type="entry name" value="AA_kinase"/>
    <property type="match status" value="1"/>
</dbReference>
<evidence type="ECO:0000256" key="3">
    <source>
        <dbReference type="ARBA" id="ARBA00017267"/>
    </source>
</evidence>
<dbReference type="GO" id="GO:0102043">
    <property type="term" value="F:isopentenyl phosphate kinase activity"/>
    <property type="evidence" value="ECO:0007669"/>
    <property type="project" value="UniProtKB-EC"/>
</dbReference>
<comment type="caution">
    <text evidence="14">The sequence shown here is derived from an EMBL/GenBank/DDBJ whole genome shotgun (WGS) entry which is preliminary data.</text>
</comment>
<dbReference type="GO" id="GO:0005829">
    <property type="term" value="C:cytosol"/>
    <property type="evidence" value="ECO:0007669"/>
    <property type="project" value="TreeGrafter"/>
</dbReference>
<sequence>MNNKSITILKIGGSVITDKSTDEGSARMEDIMRISGEIAGADSRLVIVHGAGSFGHPQAKRYGLTAKFDPLGSIVTHVSVKELNRMVTDALNSAGVKAVGVHPMNCIVCDNGRIKEMFLDHIRIMLDNGFVPVLHGDVVMDASLGTCVLSGDRIVPYLAAALGAERIGIGSAENGVLDDSGNTIKSINPSNFKEVRHFIGGSAKTDVTGGMLGKVLELLELSETSGITSYIFNAGNEGNIAGFLKGKNIGTAISKAEDKG</sequence>
<dbReference type="EC" id="2.7.4.26" evidence="2 10"/>
<evidence type="ECO:0000256" key="2">
    <source>
        <dbReference type="ARBA" id="ARBA00012908"/>
    </source>
</evidence>
<feature type="binding site" evidence="11">
    <location>
        <position position="214"/>
    </location>
    <ligand>
        <name>ATP</name>
        <dbReference type="ChEBI" id="CHEBI:30616"/>
    </ligand>
</feature>
<dbReference type="InterPro" id="IPR036393">
    <property type="entry name" value="AceGlu_kinase-like_sf"/>
</dbReference>
<accession>A0AAE3H9Q8</accession>
<keyword evidence="8" id="KW-0414">Isoprene biosynthesis</keyword>
<evidence type="ECO:0000256" key="4">
    <source>
        <dbReference type="ARBA" id="ARBA00022679"/>
    </source>
</evidence>
<feature type="site" description="Transition state stabilizer" evidence="12">
    <location>
        <position position="19"/>
    </location>
</feature>
<comment type="similarity">
    <text evidence="1 10">Belongs to the isopentenyl phosphate kinase family.</text>
</comment>
<comment type="subunit">
    <text evidence="10">Homodimer.</text>
</comment>
<keyword evidence="6 10" id="KW-0418">Kinase</keyword>
<proteinExistence type="inferred from homology"/>
<keyword evidence="5 10" id="KW-0547">Nucleotide-binding</keyword>
<dbReference type="AlphaFoldDB" id="A0AAE3H9Q8"/>
<keyword evidence="7 10" id="KW-0067">ATP-binding</keyword>
<dbReference type="Proteomes" id="UP001206983">
    <property type="component" value="Unassembled WGS sequence"/>
</dbReference>
<evidence type="ECO:0000256" key="9">
    <source>
        <dbReference type="ARBA" id="ARBA00049063"/>
    </source>
</evidence>
<dbReference type="InterPro" id="IPR024192">
    <property type="entry name" value="Fosfomycin_R_FomA-type"/>
</dbReference>
<dbReference type="CDD" id="cd04241">
    <property type="entry name" value="AAK_FomA-like"/>
    <property type="match status" value="1"/>
</dbReference>
<dbReference type="EMBL" id="JTEO01000002">
    <property type="protein sequence ID" value="MCQ6962217.1"/>
    <property type="molecule type" value="Genomic_DNA"/>
</dbReference>
<dbReference type="SUPFAM" id="SSF53633">
    <property type="entry name" value="Carbamate kinase-like"/>
    <property type="match status" value="1"/>
</dbReference>
<evidence type="ECO:0000256" key="10">
    <source>
        <dbReference type="PIRNR" id="PIRNR016496"/>
    </source>
</evidence>
<dbReference type="PANTHER" id="PTHR43654:SF1">
    <property type="entry name" value="ISOPENTENYL PHOSPHATE KINASE"/>
    <property type="match status" value="1"/>
</dbReference>
<evidence type="ECO:0000313" key="15">
    <source>
        <dbReference type="Proteomes" id="UP001206983"/>
    </source>
</evidence>
<evidence type="ECO:0000256" key="8">
    <source>
        <dbReference type="ARBA" id="ARBA00023229"/>
    </source>
</evidence>
<protein>
    <recommendedName>
        <fullName evidence="3 10">Isopentenyl phosphate kinase</fullName>
        <shortName evidence="10">IPK</shortName>
        <ecNumber evidence="2 10">2.7.4.26</ecNumber>
    </recommendedName>
</protein>
<evidence type="ECO:0000313" key="14">
    <source>
        <dbReference type="EMBL" id="MCQ6962217.1"/>
    </source>
</evidence>
<dbReference type="InterPro" id="IPR001048">
    <property type="entry name" value="Asp/Glu/Uridylate_kinase"/>
</dbReference>
<feature type="binding site" evidence="11">
    <location>
        <position position="210"/>
    </location>
    <ligand>
        <name>ATP</name>
        <dbReference type="ChEBI" id="CHEBI:30616"/>
    </ligand>
</feature>
<dbReference type="GO" id="GO:0016114">
    <property type="term" value="P:terpenoid biosynthetic process"/>
    <property type="evidence" value="ECO:0007669"/>
    <property type="project" value="TreeGrafter"/>
</dbReference>
<comment type="function">
    <text evidence="10">Catalyzes the formation of isopentenyl diphosphate (IPP), the building block of all isoprenoids.</text>
</comment>
<organism evidence="14 15">
    <name type="scientific">Methanolobus chelungpuianus</name>
    <dbReference type="NCBI Taxonomy" id="502115"/>
    <lineage>
        <taxon>Archaea</taxon>
        <taxon>Methanobacteriati</taxon>
        <taxon>Methanobacteriota</taxon>
        <taxon>Stenosarchaea group</taxon>
        <taxon>Methanomicrobia</taxon>
        <taxon>Methanosarcinales</taxon>
        <taxon>Methanosarcinaceae</taxon>
        <taxon>Methanolobus</taxon>
    </lineage>
</organism>
<dbReference type="RefSeq" id="WP_256621988.1">
    <property type="nucleotide sequence ID" value="NZ_JTEO01000002.1"/>
</dbReference>
<feature type="binding site" evidence="11">
    <location>
        <position position="151"/>
    </location>
    <ligand>
        <name>substrate</name>
    </ligand>
</feature>
<evidence type="ECO:0000256" key="7">
    <source>
        <dbReference type="ARBA" id="ARBA00022840"/>
    </source>
</evidence>
<feature type="binding site" evidence="11">
    <location>
        <begin position="10"/>
        <end position="14"/>
    </location>
    <ligand>
        <name>ATP</name>
        <dbReference type="ChEBI" id="CHEBI:30616"/>
    </ligand>
</feature>
<keyword evidence="15" id="KW-1185">Reference proteome</keyword>
<feature type="binding site" evidence="11">
    <location>
        <position position="52"/>
    </location>
    <ligand>
        <name>ATP</name>
        <dbReference type="ChEBI" id="CHEBI:30616"/>
    </ligand>
</feature>
<comment type="catalytic activity">
    <reaction evidence="9 10">
        <text>isopentenyl phosphate + ATP = isopentenyl diphosphate + ADP</text>
        <dbReference type="Rhea" id="RHEA:33963"/>
        <dbReference type="ChEBI" id="CHEBI:30616"/>
        <dbReference type="ChEBI" id="CHEBI:65078"/>
        <dbReference type="ChEBI" id="CHEBI:128769"/>
        <dbReference type="ChEBI" id="CHEBI:456216"/>
        <dbReference type="EC" id="2.7.4.26"/>
    </reaction>
</comment>
<evidence type="ECO:0000256" key="12">
    <source>
        <dbReference type="PIRSR" id="PIRSR016496-2"/>
    </source>
</evidence>
<name>A0AAE3H9Q8_9EURY</name>
<evidence type="ECO:0000259" key="13">
    <source>
        <dbReference type="Pfam" id="PF00696"/>
    </source>
</evidence>
<dbReference type="Gene3D" id="3.40.1160.10">
    <property type="entry name" value="Acetylglutamate kinase-like"/>
    <property type="match status" value="1"/>
</dbReference>
<feature type="domain" description="Aspartate/glutamate/uridylate kinase" evidence="13">
    <location>
        <begin position="6"/>
        <end position="233"/>
    </location>
</feature>
<evidence type="ECO:0000256" key="5">
    <source>
        <dbReference type="ARBA" id="ARBA00022741"/>
    </source>
</evidence>
<keyword evidence="4 10" id="KW-0808">Transferase</keyword>
<evidence type="ECO:0000256" key="1">
    <source>
        <dbReference type="ARBA" id="ARBA00010540"/>
    </source>
</evidence>
<feature type="binding site" evidence="11">
    <location>
        <position position="51"/>
    </location>
    <ligand>
        <name>substrate</name>
    </ligand>
</feature>
<gene>
    <name evidence="14" type="ORF">PV02_03550</name>
</gene>
<dbReference type="PANTHER" id="PTHR43654">
    <property type="entry name" value="GLUTAMATE 5-KINASE"/>
    <property type="match status" value="1"/>
</dbReference>
<dbReference type="GO" id="GO:0016301">
    <property type="term" value="F:kinase activity"/>
    <property type="evidence" value="ECO:0007669"/>
    <property type="project" value="UniProtKB-KW"/>
</dbReference>
<dbReference type="GO" id="GO:0005524">
    <property type="term" value="F:ATP binding"/>
    <property type="evidence" value="ECO:0007669"/>
    <property type="project" value="UniProtKB-KW"/>
</dbReference>
<dbReference type="PIRSF" id="PIRSF016496">
    <property type="entry name" value="Kin_FomA"/>
    <property type="match status" value="1"/>
</dbReference>
<evidence type="ECO:0000256" key="6">
    <source>
        <dbReference type="ARBA" id="ARBA00022777"/>
    </source>
</evidence>
<evidence type="ECO:0000256" key="11">
    <source>
        <dbReference type="PIRSR" id="PIRSR016496-1"/>
    </source>
</evidence>
<feature type="binding site" evidence="11">
    <location>
        <position position="56"/>
    </location>
    <ligand>
        <name>substrate</name>
    </ligand>
</feature>